<feature type="compositionally biased region" description="Low complexity" evidence="2">
    <location>
        <begin position="1094"/>
        <end position="1105"/>
    </location>
</feature>
<keyword evidence="1" id="KW-0813">Transport</keyword>
<dbReference type="InterPro" id="IPR018490">
    <property type="entry name" value="cNMP-bd_dom_sf"/>
</dbReference>
<dbReference type="CDD" id="cd00038">
    <property type="entry name" value="CAP_ED"/>
    <property type="match status" value="2"/>
</dbReference>
<dbReference type="OrthoDB" id="421226at2759"/>
<comment type="caution">
    <text evidence="5">The sequence shown here is derived from an EMBL/GenBank/DDBJ whole genome shotgun (WGS) entry which is preliminary data.</text>
</comment>
<feature type="transmembrane region" description="Helical" evidence="3">
    <location>
        <begin position="486"/>
        <end position="507"/>
    </location>
</feature>
<keyword evidence="1" id="KW-1071">Ligand-gated ion channel</keyword>
<dbReference type="SUPFAM" id="SSF81324">
    <property type="entry name" value="Voltage-gated potassium channels"/>
    <property type="match status" value="1"/>
</dbReference>
<dbReference type="SMART" id="SM00100">
    <property type="entry name" value="cNMP"/>
    <property type="match status" value="2"/>
</dbReference>
<sequence length="1325" mass="153125">MENLRNAGFLTMFSFSVEAGVPITLAQTSSQQARSKWFVLDVVGTLPIFEFIHDGHFAGLNKLLRLPKVFRVLKTVEDDCVYHSNILRFFSYSLLLMMSCFLLASLQQGFMCFQEDYDSCLENVIKFLIRNDVDPILRDRFKEYLQLCWYTDKAFKLYGSGNTEAGRAFQTLAVRIRNVDERFVRVARIPTFFTVRAVTHVEVFTISRKHLVNAINIPQITEALDFCKELPQYARLQIRRAPFMTHQPPKRTPNMEKFRYPRKYEQDNAFLEPFYRLGIFSVLRYIFPRFTIRPDGRYVVYFEWFRAICAFLSAMLYPGYTYLVLQWPILSLVTLYLDATAYYDLFQRMLVGYYNEHGILVYHPASTAAHYLKGAFLVDLFGCLPLEKLESSWKETFKRRYREAPTKQFLMLNRLIQLYRLPSALLGLNGLVRRDLLLVIRAFPIFLALLNVLTCFVVYFSVDIFFTKDNEDSSWYIVPKDDNGGSWIKVFHSACVIITTYFSIRIISVRSNVNKALASFQEHMKDISVFMKKEKLDSKLQKQVNEYYEYNWDRMGGIDYRNVLKLCSQITLRTDAILHIYGPTFNKCPILNKCDISLLRIMGRAVRSLYFLKDTTVIEKDDVISDIYFIDRGSVAIKNCEDEDEFVTLGKGSMFGNLEGASTIRCPISIKSTSQVHLLQINSQAFFSIISEFPAVLKLLNSYRPYNEKFIPGIASLTQFDIKDRSTTSSLIFRKETLNPFNVNHSLIRIYLTIISLSSIYADVYNAGFEDNRPMLIIYLYFLDICFLGKFFFQYMLPQMTDTDEDISKTLTKIRKNYMRREFKIDLISCLPIEILCLFNSSNRGTVFAWLRLNRIFRIVAFVSVLQVVSVMMYMIYVGELSNIIQYKSFRAFKFYSKHLELQNFVFKDCEPAFLRQLVGFMKLYTYTEDMYVVKEGEITDSMYIMHTGRVREISESQSKSYQAGEHFGLLQGLLHNLPYRNSYITATKAQVLTLFLNDWEDLLKHFPKSRNAINKHIVPNIDGDFYGDDKSGPTGNLFKSDDQPPSGPMMEQFTARKASIDIGSLRNARSEVFVPPGPSNIAHARAVEKPTRSNNSISSLVESSTTKHPSKELSIEHFGTLEDEDSKNFPDRATDLKNKHSKISAIKKLSILNASPSTSKRAMLNDNVSERIITNESLTLEPDESDKDIQPNTSKNKLQSELKSVEDYIQEQKRREVQSWLENKSSPKVIMEKFKGIAPSISFKKPKAHVRYEDGTPVSHPVEIHELNKMRDSSTDERNIRSLNSDTSPSPKVDKNVTRLPSKSSTESDSSIELDKKTHPKSDN</sequence>
<dbReference type="SUPFAM" id="SSF51206">
    <property type="entry name" value="cAMP-binding domain-like"/>
    <property type="match status" value="2"/>
</dbReference>
<accession>A0A8S4S1S8</accession>
<feature type="compositionally biased region" description="Low complexity" evidence="2">
    <location>
        <begin position="1303"/>
        <end position="1312"/>
    </location>
</feature>
<dbReference type="GO" id="GO:0044877">
    <property type="term" value="F:protein-containing complex binding"/>
    <property type="evidence" value="ECO:0007669"/>
    <property type="project" value="TreeGrafter"/>
</dbReference>
<evidence type="ECO:0000313" key="5">
    <source>
        <dbReference type="EMBL" id="CAH2243922.1"/>
    </source>
</evidence>
<feature type="transmembrane region" description="Helical" evidence="3">
    <location>
        <begin position="747"/>
        <end position="764"/>
    </location>
</feature>
<feature type="transmembrane region" description="Helical" evidence="3">
    <location>
        <begin position="443"/>
        <end position="466"/>
    </location>
</feature>
<dbReference type="Proteomes" id="UP000838756">
    <property type="component" value="Unassembled WGS sequence"/>
</dbReference>
<gene>
    <name evidence="5" type="primary">jg24041</name>
    <name evidence="5" type="ORF">PAEG_LOCUS19953</name>
</gene>
<feature type="compositionally biased region" description="Basic and acidic residues" evidence="2">
    <location>
        <begin position="1314"/>
        <end position="1325"/>
    </location>
</feature>
<keyword evidence="1" id="KW-0407">Ion channel</keyword>
<keyword evidence="6" id="KW-1185">Reference proteome</keyword>
<reference evidence="5" key="1">
    <citation type="submission" date="2022-03" db="EMBL/GenBank/DDBJ databases">
        <authorList>
            <person name="Lindestad O."/>
        </authorList>
    </citation>
    <scope>NUCLEOTIDE SEQUENCE</scope>
</reference>
<evidence type="ECO:0000256" key="3">
    <source>
        <dbReference type="SAM" id="Phobius"/>
    </source>
</evidence>
<feature type="transmembrane region" description="Helical" evidence="3">
    <location>
        <begin position="856"/>
        <end position="878"/>
    </location>
</feature>
<feature type="compositionally biased region" description="Basic and acidic residues" evidence="2">
    <location>
        <begin position="1269"/>
        <end position="1281"/>
    </location>
</feature>
<dbReference type="InterPro" id="IPR000595">
    <property type="entry name" value="cNMP-bd_dom"/>
</dbReference>
<feature type="region of interest" description="Disordered" evidence="2">
    <location>
        <begin position="1269"/>
        <end position="1325"/>
    </location>
</feature>
<evidence type="ECO:0000256" key="2">
    <source>
        <dbReference type="SAM" id="MobiDB-lite"/>
    </source>
</evidence>
<dbReference type="GO" id="GO:0005221">
    <property type="term" value="F:intracellularly cyclic nucleotide-activated monoatomic cation channel activity"/>
    <property type="evidence" value="ECO:0007669"/>
    <property type="project" value="InterPro"/>
</dbReference>
<dbReference type="PANTHER" id="PTHR45638">
    <property type="entry name" value="CYCLIC NUCLEOTIDE-GATED CATION CHANNEL SUBUNIT A"/>
    <property type="match status" value="1"/>
</dbReference>
<keyword evidence="1" id="KW-0406">Ion transport</keyword>
<keyword evidence="3" id="KW-0812">Transmembrane</keyword>
<evidence type="ECO:0000259" key="4">
    <source>
        <dbReference type="PROSITE" id="PS50042"/>
    </source>
</evidence>
<keyword evidence="3" id="KW-1133">Transmembrane helix</keyword>
<dbReference type="EMBL" id="CAKXAJ010025783">
    <property type="protein sequence ID" value="CAH2243922.1"/>
    <property type="molecule type" value="Genomic_DNA"/>
</dbReference>
<evidence type="ECO:0000256" key="1">
    <source>
        <dbReference type="ARBA" id="ARBA00023286"/>
    </source>
</evidence>
<evidence type="ECO:0000313" key="6">
    <source>
        <dbReference type="Proteomes" id="UP000838756"/>
    </source>
</evidence>
<dbReference type="Pfam" id="PF00027">
    <property type="entry name" value="cNMP_binding"/>
    <property type="match status" value="2"/>
</dbReference>
<feature type="transmembrane region" description="Helical" evidence="3">
    <location>
        <begin position="323"/>
        <end position="343"/>
    </location>
</feature>
<feature type="region of interest" description="Disordered" evidence="2">
    <location>
        <begin position="1089"/>
        <end position="1112"/>
    </location>
</feature>
<dbReference type="InterPro" id="IPR050866">
    <property type="entry name" value="CNG_cation_channel"/>
</dbReference>
<dbReference type="PANTHER" id="PTHR45638:SF11">
    <property type="entry name" value="CYCLIC NUCLEOTIDE-GATED CATION CHANNEL SUBUNIT A"/>
    <property type="match status" value="1"/>
</dbReference>
<dbReference type="Gene3D" id="1.10.287.630">
    <property type="entry name" value="Helix hairpin bin"/>
    <property type="match status" value="1"/>
</dbReference>
<name>A0A8S4S1S8_9NEOP</name>
<feature type="compositionally biased region" description="Polar residues" evidence="2">
    <location>
        <begin position="1282"/>
        <end position="1291"/>
    </location>
</feature>
<keyword evidence="3" id="KW-0472">Membrane</keyword>
<dbReference type="Gene3D" id="2.60.120.10">
    <property type="entry name" value="Jelly Rolls"/>
    <property type="match status" value="2"/>
</dbReference>
<protein>
    <submittedName>
        <fullName evidence="5">Jg24041 protein</fullName>
    </submittedName>
</protein>
<proteinExistence type="predicted"/>
<dbReference type="PROSITE" id="PS50042">
    <property type="entry name" value="CNMP_BINDING_3"/>
    <property type="match status" value="2"/>
</dbReference>
<dbReference type="Gene3D" id="1.10.287.70">
    <property type="match status" value="1"/>
</dbReference>
<dbReference type="InterPro" id="IPR014710">
    <property type="entry name" value="RmlC-like_jellyroll"/>
</dbReference>
<feature type="domain" description="Cyclic nucleotide-binding" evidence="4">
    <location>
        <begin position="906"/>
        <end position="1004"/>
    </location>
</feature>
<feature type="domain" description="Cyclic nucleotide-binding" evidence="4">
    <location>
        <begin position="590"/>
        <end position="690"/>
    </location>
</feature>
<organism evidence="5 6">
    <name type="scientific">Pararge aegeria aegeria</name>
    <dbReference type="NCBI Taxonomy" id="348720"/>
    <lineage>
        <taxon>Eukaryota</taxon>
        <taxon>Metazoa</taxon>
        <taxon>Ecdysozoa</taxon>
        <taxon>Arthropoda</taxon>
        <taxon>Hexapoda</taxon>
        <taxon>Insecta</taxon>
        <taxon>Pterygota</taxon>
        <taxon>Neoptera</taxon>
        <taxon>Endopterygota</taxon>
        <taxon>Lepidoptera</taxon>
        <taxon>Glossata</taxon>
        <taxon>Ditrysia</taxon>
        <taxon>Papilionoidea</taxon>
        <taxon>Nymphalidae</taxon>
        <taxon>Satyrinae</taxon>
        <taxon>Satyrini</taxon>
        <taxon>Parargina</taxon>
        <taxon>Pararge</taxon>
    </lineage>
</organism>
<feature type="transmembrane region" description="Helical" evidence="3">
    <location>
        <begin position="776"/>
        <end position="793"/>
    </location>
</feature>